<keyword evidence="5" id="KW-0175">Coiled coil</keyword>
<feature type="coiled-coil region" evidence="5">
    <location>
        <begin position="132"/>
        <end position="169"/>
    </location>
</feature>
<dbReference type="AlphaFoldDB" id="A0A1V6CE29"/>
<evidence type="ECO:0000256" key="4">
    <source>
        <dbReference type="HAMAP-Rule" id="MF_00271"/>
    </source>
</evidence>
<keyword evidence="2 4" id="KW-0813">Transport</keyword>
<sequence>MAIKIPATKTNLLKTKGILSLCKEGYQLLDEKRRILLMEISSITKVIDELQENVNISLSDAYAAVEEAFIAMGKSRVRNLAAGIDTEIEINITEKKMMGASIPSISLNLKENPPFCSPLGVHPAFDRADILLKEAIKHIAELAEKKIALQRLEKEFQRTTKKVNALEKIHIPYYNEVLKTITDRLDEESREAFSTLKEIKKKLALRES</sequence>
<evidence type="ECO:0000256" key="2">
    <source>
        <dbReference type="ARBA" id="ARBA00022448"/>
    </source>
</evidence>
<comment type="caution">
    <text evidence="6">The sequence shown here is derived from an EMBL/GenBank/DDBJ whole genome shotgun (WGS) entry which is preliminary data.</text>
</comment>
<dbReference type="PANTHER" id="PTHR11671">
    <property type="entry name" value="V-TYPE ATP SYNTHASE SUBUNIT D"/>
    <property type="match status" value="1"/>
</dbReference>
<keyword evidence="3 4" id="KW-0406">Ion transport</keyword>
<comment type="similarity">
    <text evidence="1 4">Belongs to the V-ATPase D subunit family.</text>
</comment>
<dbReference type="GO" id="GO:0046933">
    <property type="term" value="F:proton-transporting ATP synthase activity, rotational mechanism"/>
    <property type="evidence" value="ECO:0007669"/>
    <property type="project" value="UniProtKB-UniRule"/>
</dbReference>
<evidence type="ECO:0000256" key="1">
    <source>
        <dbReference type="ARBA" id="ARBA00005850"/>
    </source>
</evidence>
<dbReference type="GO" id="GO:0042777">
    <property type="term" value="P:proton motive force-driven plasma membrane ATP synthesis"/>
    <property type="evidence" value="ECO:0007669"/>
    <property type="project" value="UniProtKB-UniRule"/>
</dbReference>
<reference evidence="6" key="1">
    <citation type="submission" date="2017-02" db="EMBL/GenBank/DDBJ databases">
        <title>Delving into the versatile metabolic prowess of the omnipresent phylum Bacteroidetes.</title>
        <authorList>
            <person name="Nobu M.K."/>
            <person name="Mei R."/>
            <person name="Narihiro T."/>
            <person name="Kuroda K."/>
            <person name="Liu W.-T."/>
        </authorList>
    </citation>
    <scope>NUCLEOTIDE SEQUENCE</scope>
    <source>
        <strain evidence="6">ADurb.Bin131</strain>
    </source>
</reference>
<proteinExistence type="inferred from homology"/>
<dbReference type="Gene3D" id="1.10.287.3240">
    <property type="match status" value="1"/>
</dbReference>
<dbReference type="EMBL" id="MWDQ01000022">
    <property type="protein sequence ID" value="OQB75162.1"/>
    <property type="molecule type" value="Genomic_DNA"/>
</dbReference>
<evidence type="ECO:0000256" key="3">
    <source>
        <dbReference type="ARBA" id="ARBA00023065"/>
    </source>
</evidence>
<dbReference type="GO" id="GO:0005524">
    <property type="term" value="F:ATP binding"/>
    <property type="evidence" value="ECO:0007669"/>
    <property type="project" value="UniProtKB-UniRule"/>
</dbReference>
<dbReference type="InterPro" id="IPR002699">
    <property type="entry name" value="V_ATPase_D"/>
</dbReference>
<comment type="function">
    <text evidence="4">Produces ATP from ADP in the presence of a proton gradient across the membrane.</text>
</comment>
<dbReference type="Pfam" id="PF01813">
    <property type="entry name" value="ATP-synt_D"/>
    <property type="match status" value="1"/>
</dbReference>
<evidence type="ECO:0000313" key="6">
    <source>
        <dbReference type="EMBL" id="OQB75162.1"/>
    </source>
</evidence>
<gene>
    <name evidence="4 6" type="primary">atpD</name>
    <name evidence="6" type="ORF">BWX89_00104</name>
</gene>
<dbReference type="HAMAP" id="MF_00271">
    <property type="entry name" value="ATP_synth_D_arch"/>
    <property type="match status" value="1"/>
</dbReference>
<accession>A0A1V6CE29</accession>
<protein>
    <recommendedName>
        <fullName evidence="4">V-type ATP synthase subunit D</fullName>
    </recommendedName>
    <alternativeName>
        <fullName evidence="4">V-ATPase subunit D</fullName>
    </alternativeName>
</protein>
<dbReference type="Proteomes" id="UP000485562">
    <property type="component" value="Unassembled WGS sequence"/>
</dbReference>
<keyword evidence="4" id="KW-0375">Hydrogen ion transport</keyword>
<keyword evidence="4" id="KW-0066">ATP synthesis</keyword>
<name>A0A1V6CE29_UNCT6</name>
<evidence type="ECO:0000256" key="5">
    <source>
        <dbReference type="SAM" id="Coils"/>
    </source>
</evidence>
<organism evidence="6">
    <name type="scientific">candidate division TA06 bacterium ADurb.Bin131</name>
    <dbReference type="NCBI Taxonomy" id="1852827"/>
    <lineage>
        <taxon>Bacteria</taxon>
        <taxon>Bacteria division TA06</taxon>
    </lineage>
</organism>
<dbReference type="NCBIfam" id="TIGR00309">
    <property type="entry name" value="V_ATPase_subD"/>
    <property type="match status" value="1"/>
</dbReference>
<dbReference type="GO" id="GO:0046961">
    <property type="term" value="F:proton-transporting ATPase activity, rotational mechanism"/>
    <property type="evidence" value="ECO:0007669"/>
    <property type="project" value="InterPro"/>
</dbReference>